<dbReference type="Gene3D" id="4.10.60.10">
    <property type="entry name" value="Zinc finger, CCHC-type"/>
    <property type="match status" value="1"/>
</dbReference>
<comment type="caution">
    <text evidence="2">The sequence shown here is derived from an EMBL/GenBank/DDBJ whole genome shotgun (WGS) entry which is preliminary data.</text>
</comment>
<proteinExistence type="predicted"/>
<dbReference type="Pfam" id="PF14223">
    <property type="entry name" value="Retrotran_gag_2"/>
    <property type="match status" value="1"/>
</dbReference>
<dbReference type="EMBL" id="BDDD01000143">
    <property type="protein sequence ID" value="GAV60319.1"/>
    <property type="molecule type" value="Genomic_DNA"/>
</dbReference>
<organism evidence="2 3">
    <name type="scientific">Cephalotus follicularis</name>
    <name type="common">Albany pitcher plant</name>
    <dbReference type="NCBI Taxonomy" id="3775"/>
    <lineage>
        <taxon>Eukaryota</taxon>
        <taxon>Viridiplantae</taxon>
        <taxon>Streptophyta</taxon>
        <taxon>Embryophyta</taxon>
        <taxon>Tracheophyta</taxon>
        <taxon>Spermatophyta</taxon>
        <taxon>Magnoliopsida</taxon>
        <taxon>eudicotyledons</taxon>
        <taxon>Gunneridae</taxon>
        <taxon>Pentapetalae</taxon>
        <taxon>rosids</taxon>
        <taxon>fabids</taxon>
        <taxon>Oxalidales</taxon>
        <taxon>Cephalotaceae</taxon>
        <taxon>Cephalotus</taxon>
    </lineage>
</organism>
<name>A0A1Q3AX72_CEPFO</name>
<protein>
    <submittedName>
        <fullName evidence="2">DUF4219 domain-containing protein</fullName>
    </submittedName>
</protein>
<dbReference type="Proteomes" id="UP000187406">
    <property type="component" value="Unassembled WGS sequence"/>
</dbReference>
<evidence type="ECO:0000256" key="1">
    <source>
        <dbReference type="SAM" id="Coils"/>
    </source>
</evidence>
<dbReference type="AlphaFoldDB" id="A0A1Q3AX72"/>
<evidence type="ECO:0000313" key="2">
    <source>
        <dbReference type="EMBL" id="GAV60319.1"/>
    </source>
</evidence>
<dbReference type="PANTHER" id="PTHR35317:SF31">
    <property type="entry name" value="DUF4219 DOMAIN-CONTAINING PROTEIN"/>
    <property type="match status" value="1"/>
</dbReference>
<sequence>MEAFLTVNDNVSHFVNLPPFFDGDNYSEWKVKMNSFIQSLDYDLWDIIVFGLEMPKESVSNSRIRYNEKEKELLRLNAKAKHLLFCALNSNVFDRISSCTMAKEIWDKLEHFSGENDVEATSLCLMAKDAFESKSDEEDSSKEGKEVNYDDFVKVVARYTSIISSLNTKIKCLTIENNELKTNASLMNDNVSKDEIVLLKNEVNGLSKENESLKNELYIVNMSLELSTGFQDENEKLKIEVDALKNTFSKFSNSSDKLDRLLGVQRCVFGRAGLGFDEMNKVVHFNNLIDRKKDDNVVRKKNNVVSCNVYGKIGHVPSKCWYRKHVISCNFCGKNGHTSYTCWHRSCNVNVKRIWVPKGSFTTNLKGPNVVWVPKAST</sequence>
<keyword evidence="3" id="KW-1185">Reference proteome</keyword>
<evidence type="ECO:0000313" key="3">
    <source>
        <dbReference type="Proteomes" id="UP000187406"/>
    </source>
</evidence>
<keyword evidence="1" id="KW-0175">Coiled coil</keyword>
<gene>
    <name evidence="2" type="ORF">CFOL_v3_03850</name>
</gene>
<dbReference type="InParanoid" id="A0A1Q3AX72"/>
<dbReference type="PANTHER" id="PTHR35317">
    <property type="entry name" value="OS04G0629600 PROTEIN"/>
    <property type="match status" value="1"/>
</dbReference>
<feature type="coiled-coil region" evidence="1">
    <location>
        <begin position="163"/>
        <end position="247"/>
    </location>
</feature>
<reference evidence="3" key="1">
    <citation type="submission" date="2016-04" db="EMBL/GenBank/DDBJ databases">
        <title>Cephalotus genome sequencing.</title>
        <authorList>
            <person name="Fukushima K."/>
            <person name="Hasebe M."/>
            <person name="Fang X."/>
        </authorList>
    </citation>
    <scope>NUCLEOTIDE SEQUENCE [LARGE SCALE GENOMIC DNA]</scope>
    <source>
        <strain evidence="3">cv. St1</strain>
    </source>
</reference>
<accession>A0A1Q3AX72</accession>